<sequence>MMPHLAPTASPTAALLDELALYGVRPNSDEPDFRPLPDLGAVEGGIASMVEAIQSIFVGTRLEDEVEEVLWSVVNIFHRRLTHSQKRLDDNEGRQRTSLAEHDGSEVKSVELEKLVTEGLSLTESRNAFEAMRDVASEHYRVETGSAWLPRTGSKVSHRALTAAVIDSRNFISAKRRSEIEVHCPAGTRIAFTGGDYQDYDVIWKVLDQTHAKHPDMILLHGGTPNGAELIAAKWADARGVTQVAFKPDWKAHRKAAPFKRNDALLETMPIGVIAAPGTGITDNLVDKARKLGIPVKRIGNRTAP</sequence>
<dbReference type="Proteomes" id="UP000231987">
    <property type="component" value="Unassembled WGS sequence"/>
</dbReference>
<dbReference type="RefSeq" id="WP_100673835.1">
    <property type="nucleotide sequence ID" value="NZ_NJGD01000014.1"/>
</dbReference>
<evidence type="ECO:0000313" key="3">
    <source>
        <dbReference type="Proteomes" id="UP000231987"/>
    </source>
</evidence>
<evidence type="ECO:0000313" key="2">
    <source>
        <dbReference type="EMBL" id="PJR12782.1"/>
    </source>
</evidence>
<dbReference type="EMBL" id="NJGD01000014">
    <property type="protein sequence ID" value="PJR12782.1"/>
    <property type="molecule type" value="Genomic_DNA"/>
</dbReference>
<accession>A0A2J0YWX4</accession>
<gene>
    <name evidence="2" type="ORF">CEJ86_24690</name>
</gene>
<feature type="domain" description="YspA cpYpsA-related SLOG" evidence="1">
    <location>
        <begin position="188"/>
        <end position="253"/>
    </location>
</feature>
<comment type="caution">
    <text evidence="2">The sequence shown here is derived from an EMBL/GenBank/DDBJ whole genome shotgun (WGS) entry which is preliminary data.</text>
</comment>
<proteinExistence type="predicted"/>
<dbReference type="AlphaFoldDB" id="A0A2J0YWX4"/>
<dbReference type="InterPro" id="IPR019627">
    <property type="entry name" value="YAcAr"/>
</dbReference>
<name>A0A2J0YWX4_RHIML</name>
<evidence type="ECO:0000259" key="1">
    <source>
        <dbReference type="Pfam" id="PF10686"/>
    </source>
</evidence>
<organism evidence="2 3">
    <name type="scientific">Rhizobium meliloti</name>
    <name type="common">Ensifer meliloti</name>
    <name type="synonym">Sinorhizobium meliloti</name>
    <dbReference type="NCBI Taxonomy" id="382"/>
    <lineage>
        <taxon>Bacteria</taxon>
        <taxon>Pseudomonadati</taxon>
        <taxon>Pseudomonadota</taxon>
        <taxon>Alphaproteobacteria</taxon>
        <taxon>Hyphomicrobiales</taxon>
        <taxon>Rhizobiaceae</taxon>
        <taxon>Sinorhizobium/Ensifer group</taxon>
        <taxon>Sinorhizobium</taxon>
    </lineage>
</organism>
<reference evidence="2 3" key="1">
    <citation type="submission" date="2017-06" db="EMBL/GenBank/DDBJ databases">
        <title>Ensifer strains isolated from leguminous trees and herbs display diverse denitrification phenotypes with some acting as strong N2O sinks.</title>
        <authorList>
            <person name="Woliy K."/>
            <person name="Mania D."/>
            <person name="Bakken L.R."/>
            <person name="Frostegard A."/>
        </authorList>
    </citation>
    <scope>NUCLEOTIDE SEQUENCE [LARGE SCALE GENOMIC DNA]</scope>
    <source>
        <strain evidence="2 3">AC50a</strain>
    </source>
</reference>
<protein>
    <recommendedName>
        <fullName evidence="1">YspA cpYpsA-related SLOG domain-containing protein</fullName>
    </recommendedName>
</protein>
<dbReference type="Pfam" id="PF10686">
    <property type="entry name" value="YAcAr"/>
    <property type="match status" value="1"/>
</dbReference>